<evidence type="ECO:0000259" key="4">
    <source>
        <dbReference type="Pfam" id="PF13193"/>
    </source>
</evidence>
<name>A0ABX7RTF3_9ACTN</name>
<reference evidence="5 6" key="1">
    <citation type="submission" date="2021-03" db="EMBL/GenBank/DDBJ databases">
        <title>Streptomyces strains.</title>
        <authorList>
            <person name="Lund M.B."/>
            <person name="Toerring T."/>
        </authorList>
    </citation>
    <scope>NUCLEOTIDE SEQUENCE [LARGE SCALE GENOMIC DNA]</scope>
    <source>
        <strain evidence="5 6">KCC S-1010</strain>
    </source>
</reference>
<feature type="domain" description="AMP-binding enzyme C-terminal" evidence="4">
    <location>
        <begin position="449"/>
        <end position="525"/>
    </location>
</feature>
<keyword evidence="2" id="KW-0436">Ligase</keyword>
<evidence type="ECO:0000313" key="6">
    <source>
        <dbReference type="Proteomes" id="UP000671836"/>
    </source>
</evidence>
<dbReference type="InterPro" id="IPR000873">
    <property type="entry name" value="AMP-dep_synth/lig_dom"/>
</dbReference>
<dbReference type="PANTHER" id="PTHR43201">
    <property type="entry name" value="ACYL-COA SYNTHETASE"/>
    <property type="match status" value="1"/>
</dbReference>
<protein>
    <submittedName>
        <fullName evidence="5">AMP-binding protein</fullName>
    </submittedName>
</protein>
<sequence length="548" mass="59949">MSALSPSHTSGPTDTPLLEHTIGADLARTVERFADREALVDVQGGRRWTYAEFGAAVAEVALGLLAKGVRKGDRVGIWAVNCPEWVMTQYATARIGAIMVNVNPAYRVHELAYVLRQAGIGVLISSTEFRTSDYRGMVEEVRADCPDLRDVVYIDDPGWEELTALGARTDPALLTAREALLGCDDPVNIQYTSGTTGFAKGATLSHRNILNNGYFVGELLGYTEEDRIALPVPFYHCFGMVMGNLAATSHGACVVVPAPVFDPTATLHAVERERCTSLYGVPTMFIAELGLPDFATYDLSSLRTGIMAGSPCPSEVMKRVVAEMHMSEVAICYGMTETSPVSTQTRRDDDLDRRTGTVGRVLPHIEVKVADPGTGTPAGRGETGELCTRGYSVMLGYWDEPERTAEAVDADGWMHTGDLAVMDEDGYVQIVGRIKDMIIRGGENVYPREIEEFLHTHPKISDVQVVGVPDEKYGEEIMACVILSDPADTLTRDELARYCQGRLAHYKVPRHLRLMESFPMTVSGKVRKVELREEAATLLSPTTVVPRS</sequence>
<organism evidence="5 6">
    <name type="scientific">Streptomyces griseocarneus</name>
    <dbReference type="NCBI Taxonomy" id="51201"/>
    <lineage>
        <taxon>Bacteria</taxon>
        <taxon>Bacillati</taxon>
        <taxon>Actinomycetota</taxon>
        <taxon>Actinomycetes</taxon>
        <taxon>Kitasatosporales</taxon>
        <taxon>Streptomycetaceae</taxon>
        <taxon>Streptomyces</taxon>
    </lineage>
</organism>
<dbReference type="CDD" id="cd05917">
    <property type="entry name" value="FACL_like_2"/>
    <property type="match status" value="1"/>
</dbReference>
<dbReference type="Pfam" id="PF00501">
    <property type="entry name" value="AMP-binding"/>
    <property type="match status" value="1"/>
</dbReference>
<evidence type="ECO:0000259" key="3">
    <source>
        <dbReference type="Pfam" id="PF00501"/>
    </source>
</evidence>
<evidence type="ECO:0000256" key="1">
    <source>
        <dbReference type="ARBA" id="ARBA00006432"/>
    </source>
</evidence>
<dbReference type="PANTHER" id="PTHR43201:SF5">
    <property type="entry name" value="MEDIUM-CHAIN ACYL-COA LIGASE ACSF2, MITOCHONDRIAL"/>
    <property type="match status" value="1"/>
</dbReference>
<keyword evidence="6" id="KW-1185">Reference proteome</keyword>
<dbReference type="InterPro" id="IPR045851">
    <property type="entry name" value="AMP-bd_C_sf"/>
</dbReference>
<dbReference type="Pfam" id="PF13193">
    <property type="entry name" value="AMP-binding_C"/>
    <property type="match status" value="1"/>
</dbReference>
<evidence type="ECO:0000313" key="5">
    <source>
        <dbReference type="EMBL" id="QSY50485.1"/>
    </source>
</evidence>
<dbReference type="Gene3D" id="3.40.50.12780">
    <property type="entry name" value="N-terminal domain of ligase-like"/>
    <property type="match status" value="1"/>
</dbReference>
<comment type="similarity">
    <text evidence="1">Belongs to the ATP-dependent AMP-binding enzyme family.</text>
</comment>
<dbReference type="InterPro" id="IPR042099">
    <property type="entry name" value="ANL_N_sf"/>
</dbReference>
<dbReference type="SUPFAM" id="SSF56801">
    <property type="entry name" value="Acetyl-CoA synthetase-like"/>
    <property type="match status" value="1"/>
</dbReference>
<dbReference type="RefSeq" id="WP_086575074.1">
    <property type="nucleotide sequence ID" value="NZ_CP071595.1"/>
</dbReference>
<accession>A0ABX7RTF3</accession>
<dbReference type="InterPro" id="IPR020845">
    <property type="entry name" value="AMP-binding_CS"/>
</dbReference>
<dbReference type="Gene3D" id="3.30.300.30">
    <property type="match status" value="1"/>
</dbReference>
<dbReference type="PROSITE" id="PS00455">
    <property type="entry name" value="AMP_BINDING"/>
    <property type="match status" value="1"/>
</dbReference>
<evidence type="ECO:0000256" key="2">
    <source>
        <dbReference type="ARBA" id="ARBA00022598"/>
    </source>
</evidence>
<proteinExistence type="inferred from homology"/>
<feature type="domain" description="AMP-dependent synthetase/ligase" evidence="3">
    <location>
        <begin position="27"/>
        <end position="398"/>
    </location>
</feature>
<dbReference type="InterPro" id="IPR025110">
    <property type="entry name" value="AMP-bd_C"/>
</dbReference>
<gene>
    <name evidence="5" type="ORF">J3S04_05805</name>
</gene>
<dbReference type="EMBL" id="CP071595">
    <property type="protein sequence ID" value="QSY50485.1"/>
    <property type="molecule type" value="Genomic_DNA"/>
</dbReference>
<dbReference type="Proteomes" id="UP000671836">
    <property type="component" value="Chromosome"/>
</dbReference>